<protein>
    <submittedName>
        <fullName evidence="8">Flagellar basal body rod protein FlgG</fullName>
    </submittedName>
</protein>
<evidence type="ECO:0000256" key="2">
    <source>
        <dbReference type="ARBA" id="ARBA00009677"/>
    </source>
</evidence>
<dbReference type="eggNOG" id="COG4786">
    <property type="taxonomic scope" value="Bacteria"/>
</dbReference>
<evidence type="ECO:0000256" key="3">
    <source>
        <dbReference type="ARBA" id="ARBA00023143"/>
    </source>
</evidence>
<sequence>MLRSLYSGISGMRGFQTKLDTIGNNVANVNTAGFKAGRVMFKDIMSQTMQGAGAPAQGFGGTNPIQVGLGSTISAIDTVMNDGSTQVTNRPLDFAIQGNGFFTLVNDNNETFYTRQGNFYLDNAGNLVNSDGWKVAGADGQPIVVDMTTVKSYTFDSKGNLYTVLNDGTTDGTPVATIGLTKFANPSGLEKVGGSLFRTSGNSGDPQLGAPGSTDVGLGTLQVGALEMSNVDLTNEFSEMIVAQRGFQANSRTITVADEILQEVVNLKRG</sequence>
<dbReference type="EMBL" id="JMIR01000016">
    <property type="protein sequence ID" value="KEO82937.1"/>
    <property type="molecule type" value="Genomic_DNA"/>
</dbReference>
<dbReference type="GO" id="GO:0009424">
    <property type="term" value="C:bacterial-type flagellum hook"/>
    <property type="evidence" value="ECO:0007669"/>
    <property type="project" value="TreeGrafter"/>
</dbReference>
<keyword evidence="8" id="KW-0966">Cell projection</keyword>
<evidence type="ECO:0000259" key="6">
    <source>
        <dbReference type="Pfam" id="PF06429"/>
    </source>
</evidence>
<dbReference type="PANTHER" id="PTHR30435">
    <property type="entry name" value="FLAGELLAR PROTEIN"/>
    <property type="match status" value="1"/>
</dbReference>
<organism evidence="8 9">
    <name type="scientific">Tumebacillus flagellatus</name>
    <dbReference type="NCBI Taxonomy" id="1157490"/>
    <lineage>
        <taxon>Bacteria</taxon>
        <taxon>Bacillati</taxon>
        <taxon>Bacillota</taxon>
        <taxon>Bacilli</taxon>
        <taxon>Bacillales</taxon>
        <taxon>Alicyclobacillaceae</taxon>
        <taxon>Tumebacillus</taxon>
    </lineage>
</organism>
<dbReference type="GO" id="GO:0030694">
    <property type="term" value="C:bacterial-type flagellum basal body, rod"/>
    <property type="evidence" value="ECO:0007669"/>
    <property type="project" value="InterPro"/>
</dbReference>
<keyword evidence="8" id="KW-0282">Flagellum</keyword>
<keyword evidence="3 4" id="KW-0975">Bacterial flagellum</keyword>
<feature type="domain" description="Flagellar basal body rod protein N-terminal" evidence="5">
    <location>
        <begin position="5"/>
        <end position="35"/>
    </location>
</feature>
<dbReference type="STRING" id="1157490.EL26_12640"/>
<dbReference type="Pfam" id="PF06429">
    <property type="entry name" value="Flg_bbr_C"/>
    <property type="match status" value="1"/>
</dbReference>
<feature type="domain" description="Flagellar basal-body/hook protein C-terminal" evidence="6">
    <location>
        <begin position="224"/>
        <end position="267"/>
    </location>
</feature>
<dbReference type="InterPro" id="IPR010930">
    <property type="entry name" value="Flg_bb/hook_C_dom"/>
</dbReference>
<evidence type="ECO:0000259" key="7">
    <source>
        <dbReference type="Pfam" id="PF22692"/>
    </source>
</evidence>
<dbReference type="Proteomes" id="UP000027931">
    <property type="component" value="Unassembled WGS sequence"/>
</dbReference>
<comment type="subcellular location">
    <subcellularLocation>
        <location evidence="1 4">Bacterial flagellum basal body</location>
    </subcellularLocation>
</comment>
<dbReference type="RefSeq" id="WP_038088860.1">
    <property type="nucleotide sequence ID" value="NZ_JMIR01000016.1"/>
</dbReference>
<dbReference type="InterPro" id="IPR020013">
    <property type="entry name" value="Flagellar_FlgE/F/G"/>
</dbReference>
<dbReference type="AlphaFoldDB" id="A0A074MAH8"/>
<feature type="domain" description="Flagellar hook protein FlgE/F/G-like D1" evidence="7">
    <location>
        <begin position="95"/>
        <end position="161"/>
    </location>
</feature>
<dbReference type="SUPFAM" id="SSF117143">
    <property type="entry name" value="Flagellar hook protein flgE"/>
    <property type="match status" value="1"/>
</dbReference>
<dbReference type="GO" id="GO:0005829">
    <property type="term" value="C:cytosol"/>
    <property type="evidence" value="ECO:0007669"/>
    <property type="project" value="TreeGrafter"/>
</dbReference>
<dbReference type="GO" id="GO:0071978">
    <property type="term" value="P:bacterial-type flagellum-dependent swarming motility"/>
    <property type="evidence" value="ECO:0007669"/>
    <property type="project" value="TreeGrafter"/>
</dbReference>
<comment type="similarity">
    <text evidence="2 4">Belongs to the flagella basal body rod proteins family.</text>
</comment>
<evidence type="ECO:0000313" key="8">
    <source>
        <dbReference type="EMBL" id="KEO82937.1"/>
    </source>
</evidence>
<proteinExistence type="inferred from homology"/>
<evidence type="ECO:0000259" key="5">
    <source>
        <dbReference type="Pfam" id="PF00460"/>
    </source>
</evidence>
<dbReference type="NCBIfam" id="NF009278">
    <property type="entry name" value="PRK12636.1"/>
    <property type="match status" value="1"/>
</dbReference>
<evidence type="ECO:0000256" key="4">
    <source>
        <dbReference type="RuleBase" id="RU362116"/>
    </source>
</evidence>
<accession>A0A074MAH8</accession>
<dbReference type="NCBIfam" id="TIGR02490">
    <property type="entry name" value="flgF"/>
    <property type="match status" value="1"/>
</dbReference>
<comment type="caution">
    <text evidence="8">The sequence shown here is derived from an EMBL/GenBank/DDBJ whole genome shotgun (WGS) entry which is preliminary data.</text>
</comment>
<dbReference type="InterPro" id="IPR012836">
    <property type="entry name" value="FlgF"/>
</dbReference>
<dbReference type="OrthoDB" id="9804559at2"/>
<name>A0A074MAH8_9BACL</name>
<dbReference type="InterPro" id="IPR037925">
    <property type="entry name" value="FlgE/F/G-like"/>
</dbReference>
<dbReference type="Pfam" id="PF00460">
    <property type="entry name" value="Flg_bb_rod"/>
    <property type="match status" value="1"/>
</dbReference>
<reference evidence="8 9" key="1">
    <citation type="journal article" date="2013" name="Int. J. Syst. Evol. Microbiol.">
        <title>Tumebacillus flagellatus sp. nov., an alpha-amylase/pullulanase-producing bacterium isolated from cassava wastewater.</title>
        <authorList>
            <person name="Wang Q."/>
            <person name="Xie N."/>
            <person name="Qin Y."/>
            <person name="Shen N."/>
            <person name="Zhu J."/>
            <person name="Mi H."/>
            <person name="Huang R."/>
        </authorList>
    </citation>
    <scope>NUCLEOTIDE SEQUENCE [LARGE SCALE GENOMIC DNA]</scope>
    <source>
        <strain evidence="8 9">GST4</strain>
    </source>
</reference>
<dbReference type="InterPro" id="IPR053967">
    <property type="entry name" value="LlgE_F_G-like_D1"/>
</dbReference>
<dbReference type="PANTHER" id="PTHR30435:SF1">
    <property type="entry name" value="FLAGELLAR HOOK PROTEIN FLGE"/>
    <property type="match status" value="1"/>
</dbReference>
<gene>
    <name evidence="8" type="primary">flgG</name>
    <name evidence="8" type="ORF">EL26_12640</name>
</gene>
<dbReference type="Pfam" id="PF22692">
    <property type="entry name" value="LlgE_F_G_D1"/>
    <property type="match status" value="1"/>
</dbReference>
<dbReference type="InterPro" id="IPR001444">
    <property type="entry name" value="Flag_bb_rod_N"/>
</dbReference>
<keyword evidence="9" id="KW-1185">Reference proteome</keyword>
<evidence type="ECO:0000256" key="1">
    <source>
        <dbReference type="ARBA" id="ARBA00004117"/>
    </source>
</evidence>
<evidence type="ECO:0000313" key="9">
    <source>
        <dbReference type="Proteomes" id="UP000027931"/>
    </source>
</evidence>
<keyword evidence="8" id="KW-0969">Cilium</keyword>
<dbReference type="NCBIfam" id="TIGR03506">
    <property type="entry name" value="FlgEFG_subfam"/>
    <property type="match status" value="2"/>
</dbReference>